<comment type="similarity">
    <text evidence="1 3">Belongs to the TPP enzyme family.</text>
</comment>
<dbReference type="SUPFAM" id="SSF52518">
    <property type="entry name" value="Thiamin diphosphate-binding fold (THDP-binding)"/>
    <property type="match status" value="2"/>
</dbReference>
<organism evidence="7 8">
    <name type="scientific">Methylocystis parvus</name>
    <dbReference type="NCBI Taxonomy" id="134"/>
    <lineage>
        <taxon>Bacteria</taxon>
        <taxon>Pseudomonadati</taxon>
        <taxon>Pseudomonadota</taxon>
        <taxon>Alphaproteobacteria</taxon>
        <taxon>Hyphomicrobiales</taxon>
        <taxon>Methylocystaceae</taxon>
        <taxon>Methylocystis</taxon>
    </lineage>
</organism>
<dbReference type="PANTHER" id="PTHR18968:SF133">
    <property type="entry name" value="BENZOYLFORMATE DECARBOXYLASE"/>
    <property type="match status" value="1"/>
</dbReference>
<dbReference type="SUPFAM" id="SSF52467">
    <property type="entry name" value="DHS-like NAD/FAD-binding domain"/>
    <property type="match status" value="1"/>
</dbReference>
<dbReference type="InterPro" id="IPR011766">
    <property type="entry name" value="TPP_enzyme_TPP-bd"/>
</dbReference>
<feature type="domain" description="Thiamine pyrophosphate enzyme central" evidence="4">
    <location>
        <begin position="191"/>
        <end position="325"/>
    </location>
</feature>
<dbReference type="KEGG" id="mpar:F7D14_20475"/>
<dbReference type="GO" id="GO:0000287">
    <property type="term" value="F:magnesium ion binding"/>
    <property type="evidence" value="ECO:0007669"/>
    <property type="project" value="InterPro"/>
</dbReference>
<dbReference type="InterPro" id="IPR012001">
    <property type="entry name" value="Thiamin_PyroP_enz_TPP-bd_dom"/>
</dbReference>
<keyword evidence="2 3" id="KW-0786">Thiamine pyrophosphate</keyword>
<dbReference type="InterPro" id="IPR029061">
    <property type="entry name" value="THDP-binding"/>
</dbReference>
<dbReference type="GO" id="GO:0019752">
    <property type="term" value="P:carboxylic acid metabolic process"/>
    <property type="evidence" value="ECO:0007669"/>
    <property type="project" value="UniProtKB-ARBA"/>
</dbReference>
<evidence type="ECO:0000259" key="4">
    <source>
        <dbReference type="Pfam" id="PF00205"/>
    </source>
</evidence>
<dbReference type="GO" id="GO:0030976">
    <property type="term" value="F:thiamine pyrophosphate binding"/>
    <property type="evidence" value="ECO:0007669"/>
    <property type="project" value="InterPro"/>
</dbReference>
<evidence type="ECO:0000313" key="7">
    <source>
        <dbReference type="EMBL" id="QGM99962.1"/>
    </source>
</evidence>
<feature type="domain" description="Thiamine pyrophosphate enzyme TPP-binding" evidence="5">
    <location>
        <begin position="384"/>
        <end position="521"/>
    </location>
</feature>
<dbReference type="NCBIfam" id="NF005485">
    <property type="entry name" value="PRK07092.1"/>
    <property type="match status" value="1"/>
</dbReference>
<geneLocation type="plasmid" evidence="7">
    <name>unnamed1</name>
</geneLocation>
<dbReference type="InterPro" id="IPR012000">
    <property type="entry name" value="Thiamin_PyroP_enz_cen_dom"/>
</dbReference>
<dbReference type="SMR" id="A0A6B8MDZ0"/>
<feature type="domain" description="Thiamine pyrophosphate enzyme N-terminal TPP-binding" evidence="6">
    <location>
        <begin position="3"/>
        <end position="114"/>
    </location>
</feature>
<dbReference type="InterPro" id="IPR000399">
    <property type="entry name" value="TPP-bd_CS"/>
</dbReference>
<dbReference type="Gene3D" id="3.40.50.970">
    <property type="match status" value="2"/>
</dbReference>
<dbReference type="CDD" id="cd02002">
    <property type="entry name" value="TPP_BFDC"/>
    <property type="match status" value="1"/>
</dbReference>
<dbReference type="EC" id="4.1.1.7" evidence="7"/>
<evidence type="ECO:0000256" key="1">
    <source>
        <dbReference type="ARBA" id="ARBA00007812"/>
    </source>
</evidence>
<dbReference type="AlphaFoldDB" id="A0A6B8MDZ0"/>
<evidence type="ECO:0000259" key="6">
    <source>
        <dbReference type="Pfam" id="PF02776"/>
    </source>
</evidence>
<evidence type="ECO:0000256" key="3">
    <source>
        <dbReference type="RuleBase" id="RU362132"/>
    </source>
</evidence>
<keyword evidence="8" id="KW-1185">Reference proteome</keyword>
<gene>
    <name evidence="7" type="ORF">F7D14_20475</name>
</gene>
<dbReference type="EMBL" id="CP044332">
    <property type="protein sequence ID" value="QGM99962.1"/>
    <property type="molecule type" value="Genomic_DNA"/>
</dbReference>
<accession>A0A6B8MDZ0</accession>
<dbReference type="Pfam" id="PF02775">
    <property type="entry name" value="TPP_enzyme_C"/>
    <property type="match status" value="1"/>
</dbReference>
<evidence type="ECO:0000259" key="5">
    <source>
        <dbReference type="Pfam" id="PF02775"/>
    </source>
</evidence>
<dbReference type="Pfam" id="PF00205">
    <property type="entry name" value="TPP_enzyme_M"/>
    <property type="match status" value="1"/>
</dbReference>
<dbReference type="GO" id="GO:0050660">
    <property type="term" value="F:flavin adenine dinucleotide binding"/>
    <property type="evidence" value="ECO:0007669"/>
    <property type="project" value="TreeGrafter"/>
</dbReference>
<dbReference type="GO" id="GO:0050695">
    <property type="term" value="F:benzoylformate decarboxylase activity"/>
    <property type="evidence" value="ECO:0007669"/>
    <property type="project" value="UniProtKB-EC"/>
</dbReference>
<evidence type="ECO:0000256" key="2">
    <source>
        <dbReference type="ARBA" id="ARBA00023052"/>
    </source>
</evidence>
<dbReference type="Pfam" id="PF02776">
    <property type="entry name" value="TPP_enzyme_N"/>
    <property type="match status" value="1"/>
</dbReference>
<evidence type="ECO:0000313" key="8">
    <source>
        <dbReference type="Proteomes" id="UP000422569"/>
    </source>
</evidence>
<dbReference type="PROSITE" id="PS00187">
    <property type="entry name" value="TPP_ENZYMES"/>
    <property type="match status" value="1"/>
</dbReference>
<name>A0A6B8MDZ0_9HYPH</name>
<dbReference type="Proteomes" id="UP000422569">
    <property type="component" value="Plasmid unnamed1"/>
</dbReference>
<dbReference type="Gene3D" id="3.40.50.1220">
    <property type="entry name" value="TPP-binding domain"/>
    <property type="match status" value="1"/>
</dbReference>
<dbReference type="CDD" id="cd07035">
    <property type="entry name" value="TPP_PYR_POX_like"/>
    <property type="match status" value="1"/>
</dbReference>
<dbReference type="GO" id="GO:0003984">
    <property type="term" value="F:acetolactate synthase activity"/>
    <property type="evidence" value="ECO:0007669"/>
    <property type="project" value="TreeGrafter"/>
</dbReference>
<dbReference type="InterPro" id="IPR045229">
    <property type="entry name" value="TPP_enz"/>
</dbReference>
<reference evidence="7 8" key="1">
    <citation type="submission" date="2019-09" db="EMBL/GenBank/DDBJ databases">
        <title>Isolation and complete genome sequencing of Methylocystis species.</title>
        <authorList>
            <person name="Rumah B.L."/>
            <person name="Stead C.E."/>
            <person name="Stevens B.C."/>
            <person name="Minton N.P."/>
            <person name="Grosse-Honebrink A."/>
            <person name="Zhang Y."/>
        </authorList>
    </citation>
    <scope>NUCLEOTIDE SEQUENCE [LARGE SCALE GENOMIC DNA]</scope>
    <source>
        <strain evidence="7 8">BRCS2</strain>
        <plasmid evidence="7 8">unnamed1</plasmid>
    </source>
</reference>
<keyword evidence="7" id="KW-0456">Lyase</keyword>
<dbReference type="InterPro" id="IPR029035">
    <property type="entry name" value="DHS-like_NAD/FAD-binding_dom"/>
</dbReference>
<proteinExistence type="inferred from homology"/>
<keyword evidence="7" id="KW-0614">Plasmid</keyword>
<dbReference type="RefSeq" id="WP_016921910.1">
    <property type="nucleotide sequence ID" value="NZ_CP044332.1"/>
</dbReference>
<sequence length="541" mass="57357">MTTIRDLTYDLLRRHGVTTIFGNPGSNELPFLQDFPSDFRYILALHEGTAIGMADGYAQATGRPALVNLHSAAGTGNAMGGFANAWNAHSPLVVTAGQQIRAMIGMEPLLTNIDATTLPKPLVKWSYEPARAEDVPLAMSRALHLSALPAPGPVYLSIPYDDWAKPAEPESLRLLERRVFAAGALDPAATAALAARLDRSAKPVIVLGPDVDAARANEHAVRLAERLKAPVWVAPSAPRCPFPTTHPNFRGLLTASMADISRLLEGHDLVLVAGAPVFRYHEYVPGPLLPPGAELIQITCDPDEAARAPMGDAVVGDVGLILAALADAVNEAARAAPQPREVPPRAAPGAALLTAERVLDLMDELAPRDAIYVNESTSTIEAMWERMRWEKPGSYYFGAAGGLGFAMPAAIGVQLAEPDRKVIAVVGDGSANYSVTALWTAAQHEVPVVFVIMRNGTYGALRWFAGMLEAERVPGLDVPGIDFVAIASGYGLEAVRVETDDAFAAAFARSLKAGRPSLIEVATAWRTPLSGVSADATKKAG</sequence>
<dbReference type="PANTHER" id="PTHR18968">
    <property type="entry name" value="THIAMINE PYROPHOSPHATE ENZYMES"/>
    <property type="match status" value="1"/>
</dbReference>
<protein>
    <submittedName>
        <fullName evidence="7">Benzoylformate decarboxylase</fullName>
        <ecNumber evidence="7">4.1.1.7</ecNumber>
    </submittedName>
</protein>